<name>M2Z2U9_9PSEU</name>
<dbReference type="AlphaFoldDB" id="M2Z2U9"/>
<dbReference type="Gene3D" id="1.10.1200.10">
    <property type="entry name" value="ACP-like"/>
    <property type="match status" value="1"/>
</dbReference>
<organism evidence="2 3">
    <name type="scientific">Amycolatopsis decaplanina DSM 44594</name>
    <dbReference type="NCBI Taxonomy" id="1284240"/>
    <lineage>
        <taxon>Bacteria</taxon>
        <taxon>Bacillati</taxon>
        <taxon>Actinomycetota</taxon>
        <taxon>Actinomycetes</taxon>
        <taxon>Pseudonocardiales</taxon>
        <taxon>Pseudonocardiaceae</taxon>
        <taxon>Amycolatopsis</taxon>
    </lineage>
</organism>
<evidence type="ECO:0000313" key="3">
    <source>
        <dbReference type="Proteomes" id="UP000054226"/>
    </source>
</evidence>
<dbReference type="EMBL" id="AOHO01000068">
    <property type="protein sequence ID" value="EME54944.1"/>
    <property type="molecule type" value="Genomic_DNA"/>
</dbReference>
<dbReference type="OrthoDB" id="3192863at2"/>
<dbReference type="SUPFAM" id="SSF47336">
    <property type="entry name" value="ACP-like"/>
    <property type="match status" value="1"/>
</dbReference>
<protein>
    <submittedName>
        <fullName evidence="2">Putative acyl carrier protein</fullName>
    </submittedName>
</protein>
<evidence type="ECO:0000259" key="1">
    <source>
        <dbReference type="PROSITE" id="PS50075"/>
    </source>
</evidence>
<dbReference type="Proteomes" id="UP000054226">
    <property type="component" value="Unassembled WGS sequence"/>
</dbReference>
<feature type="domain" description="Carrier" evidence="1">
    <location>
        <begin position="1"/>
        <end position="75"/>
    </location>
</feature>
<keyword evidence="3" id="KW-1185">Reference proteome</keyword>
<dbReference type="PATRIC" id="fig|1284240.4.peg.5196"/>
<dbReference type="InterPro" id="IPR036736">
    <property type="entry name" value="ACP-like_sf"/>
</dbReference>
<gene>
    <name evidence="2" type="ORF">H074_25577</name>
</gene>
<sequence>MTVYERVEAMLTKAFGVEPKAVSREATFDEMDLDSLAQVEFSEVLSERFGFELDAEKFITLENLGELIDLIEARVASV</sequence>
<dbReference type="RefSeq" id="WP_007032942.1">
    <property type="nucleotide sequence ID" value="NZ_AOHO01000068.1"/>
</dbReference>
<reference evidence="2 3" key="1">
    <citation type="journal article" date="2013" name="Genome Announc.">
        <title>Draft Genome Sequence of Amycolatopsis decaplanina Strain DSM 44594T.</title>
        <authorList>
            <person name="Kaur N."/>
            <person name="Kumar S."/>
            <person name="Bala M."/>
            <person name="Raghava G.P."/>
            <person name="Mayilraj S."/>
        </authorList>
    </citation>
    <scope>NUCLEOTIDE SEQUENCE [LARGE SCALE GENOMIC DNA]</scope>
    <source>
        <strain evidence="2 3">DSM 44594</strain>
    </source>
</reference>
<dbReference type="InterPro" id="IPR009081">
    <property type="entry name" value="PP-bd_ACP"/>
</dbReference>
<proteinExistence type="predicted"/>
<accession>M2Z2U9</accession>
<evidence type="ECO:0000313" key="2">
    <source>
        <dbReference type="EMBL" id="EME54944.1"/>
    </source>
</evidence>
<dbReference type="Pfam" id="PF00550">
    <property type="entry name" value="PP-binding"/>
    <property type="match status" value="1"/>
</dbReference>
<dbReference type="PROSITE" id="PS50075">
    <property type="entry name" value="CARRIER"/>
    <property type="match status" value="1"/>
</dbReference>
<comment type="caution">
    <text evidence="2">The sequence shown here is derived from an EMBL/GenBank/DDBJ whole genome shotgun (WGS) entry which is preliminary data.</text>
</comment>